<keyword evidence="3" id="KW-0677">Repeat</keyword>
<dbReference type="PROSITE" id="PS51371">
    <property type="entry name" value="CBS"/>
    <property type="match status" value="1"/>
</dbReference>
<evidence type="ECO:0000256" key="4">
    <source>
        <dbReference type="ARBA" id="ARBA00022989"/>
    </source>
</evidence>
<evidence type="ECO:0000313" key="13">
    <source>
        <dbReference type="Proteomes" id="UP000239504"/>
    </source>
</evidence>
<evidence type="ECO:0000313" key="12">
    <source>
        <dbReference type="EMBL" id="PQA86846.1"/>
    </source>
</evidence>
<proteinExistence type="predicted"/>
<dbReference type="InterPro" id="IPR000644">
    <property type="entry name" value="CBS_dom"/>
</dbReference>
<dbReference type="Gene3D" id="3.10.580.10">
    <property type="entry name" value="CBS-domain"/>
    <property type="match status" value="1"/>
</dbReference>
<comment type="subcellular location">
    <subcellularLocation>
        <location evidence="1">Membrane</location>
        <topology evidence="1">Multi-pass membrane protein</topology>
    </subcellularLocation>
</comment>
<dbReference type="InterPro" id="IPR002550">
    <property type="entry name" value="CNNM"/>
</dbReference>
<evidence type="ECO:0000256" key="2">
    <source>
        <dbReference type="ARBA" id="ARBA00022692"/>
    </source>
</evidence>
<dbReference type="Pfam" id="PF00571">
    <property type="entry name" value="CBS"/>
    <property type="match status" value="2"/>
</dbReference>
<dbReference type="AlphaFoldDB" id="A0A2S7K2Y1"/>
<feature type="transmembrane region" description="Helical" evidence="9">
    <location>
        <begin position="85"/>
        <end position="107"/>
    </location>
</feature>
<name>A0A2S7K2Y1_9PROT</name>
<dbReference type="OrthoDB" id="9797674at2"/>
<evidence type="ECO:0000256" key="6">
    <source>
        <dbReference type="ARBA" id="ARBA00023136"/>
    </source>
</evidence>
<reference evidence="12 13" key="1">
    <citation type="submission" date="2017-12" db="EMBL/GenBank/DDBJ databases">
        <authorList>
            <person name="Hurst M.R.H."/>
        </authorList>
    </citation>
    <scope>NUCLEOTIDE SEQUENCE [LARGE SCALE GENOMIC DNA]</scope>
    <source>
        <strain evidence="12 13">SY-3-19</strain>
    </source>
</reference>
<dbReference type="InterPro" id="IPR046342">
    <property type="entry name" value="CBS_dom_sf"/>
</dbReference>
<dbReference type="SUPFAM" id="SSF54631">
    <property type="entry name" value="CBS-domain pair"/>
    <property type="match status" value="1"/>
</dbReference>
<evidence type="ECO:0000256" key="8">
    <source>
        <dbReference type="PROSITE-ProRule" id="PRU01193"/>
    </source>
</evidence>
<dbReference type="PANTHER" id="PTHR22777">
    <property type="entry name" value="HEMOLYSIN-RELATED"/>
    <property type="match status" value="1"/>
</dbReference>
<feature type="domain" description="CBS" evidence="10">
    <location>
        <begin position="198"/>
        <end position="258"/>
    </location>
</feature>
<evidence type="ECO:0000256" key="7">
    <source>
        <dbReference type="PROSITE-ProRule" id="PRU00703"/>
    </source>
</evidence>
<keyword evidence="5 7" id="KW-0129">CBS domain</keyword>
<dbReference type="PROSITE" id="PS51846">
    <property type="entry name" value="CNNM"/>
    <property type="match status" value="1"/>
</dbReference>
<dbReference type="GO" id="GO:0005886">
    <property type="term" value="C:plasma membrane"/>
    <property type="evidence" value="ECO:0007669"/>
    <property type="project" value="TreeGrafter"/>
</dbReference>
<evidence type="ECO:0000256" key="3">
    <source>
        <dbReference type="ARBA" id="ARBA00022737"/>
    </source>
</evidence>
<evidence type="ECO:0000259" key="11">
    <source>
        <dbReference type="PROSITE" id="PS51846"/>
    </source>
</evidence>
<comment type="caution">
    <text evidence="12">The sequence shown here is derived from an EMBL/GenBank/DDBJ whole genome shotgun (WGS) entry which is preliminary data.</text>
</comment>
<accession>A0A2S7K2Y1</accession>
<dbReference type="Pfam" id="PF01595">
    <property type="entry name" value="CNNM"/>
    <property type="match status" value="1"/>
</dbReference>
<keyword evidence="6 8" id="KW-0472">Membrane</keyword>
<dbReference type="RefSeq" id="WP_104830963.1">
    <property type="nucleotide sequence ID" value="NZ_PJCH01000011.1"/>
</dbReference>
<keyword evidence="2 8" id="KW-0812">Transmembrane</keyword>
<dbReference type="EMBL" id="PJCH01000011">
    <property type="protein sequence ID" value="PQA86846.1"/>
    <property type="molecule type" value="Genomic_DNA"/>
</dbReference>
<dbReference type="PANTHER" id="PTHR22777:SF4">
    <property type="entry name" value="UPF0053 PROTEIN SLL1254"/>
    <property type="match status" value="1"/>
</dbReference>
<keyword evidence="4 8" id="KW-1133">Transmembrane helix</keyword>
<evidence type="ECO:0000256" key="9">
    <source>
        <dbReference type="SAM" id="Phobius"/>
    </source>
</evidence>
<feature type="transmembrane region" description="Helical" evidence="9">
    <location>
        <begin position="58"/>
        <end position="78"/>
    </location>
</feature>
<organism evidence="12 13">
    <name type="scientific">Hyphococcus luteus</name>
    <dbReference type="NCBI Taxonomy" id="2058213"/>
    <lineage>
        <taxon>Bacteria</taxon>
        <taxon>Pseudomonadati</taxon>
        <taxon>Pseudomonadota</taxon>
        <taxon>Alphaproteobacteria</taxon>
        <taxon>Parvularculales</taxon>
        <taxon>Parvularculaceae</taxon>
        <taxon>Hyphococcus</taxon>
    </lineage>
</organism>
<feature type="domain" description="CNNM transmembrane" evidence="11">
    <location>
        <begin position="1"/>
        <end position="179"/>
    </location>
</feature>
<dbReference type="InterPro" id="IPR044751">
    <property type="entry name" value="Ion_transp-like_CBS"/>
</dbReference>
<gene>
    <name evidence="12" type="ORF">CW354_15315</name>
</gene>
<evidence type="ECO:0000256" key="1">
    <source>
        <dbReference type="ARBA" id="ARBA00004141"/>
    </source>
</evidence>
<evidence type="ECO:0000256" key="5">
    <source>
        <dbReference type="ARBA" id="ARBA00023122"/>
    </source>
</evidence>
<evidence type="ECO:0000259" key="10">
    <source>
        <dbReference type="PROSITE" id="PS51371"/>
    </source>
</evidence>
<dbReference type="Proteomes" id="UP000239504">
    <property type="component" value="Unassembled WGS sequence"/>
</dbReference>
<keyword evidence="13" id="KW-1185">Reference proteome</keyword>
<dbReference type="CDD" id="cd04590">
    <property type="entry name" value="CBS_pair_CorC_HlyC_assoc"/>
    <property type="match status" value="1"/>
</dbReference>
<sequence length="354" mass="39160">MTLLVLYLLLAICVSFFCSVAEAVLLSVRPSYIKTLERKGVKGAKALTRLRNNLDRPLAAILTANTIAHTVGAAGVGAQSAKVFGSAYVGVASAVLTLLILIFSEIIPKTLGATYWKALAPVFGRLIEGLTIVLFPFVWLSEKLTRLLSRPDAGYSFSRDEIEAMAEIGEKEGMLERKELKIVQNLMRLRMLSARDIMTPRSVIFSAPASMSVGAFFDQHSDKPFSRIPVYEKNSDEVIGFVLKSDLLIAQANGEVDRPLSDFKRDLLVLLDVFSASELFDKLMHEKSHISLLVDEYGSVQGLVTLEDIVETLIGLEITDELDKVEDMQALAHQRWRQRMEAIGVDPDSIEKAE</sequence>
<feature type="transmembrane region" description="Helical" evidence="9">
    <location>
        <begin position="119"/>
        <end position="140"/>
    </location>
</feature>
<protein>
    <submittedName>
        <fullName evidence="12">Hemolysin</fullName>
    </submittedName>
</protein>